<dbReference type="RefSeq" id="WP_012318974.1">
    <property type="nucleotide sequence ID" value="NC_010505.1"/>
</dbReference>
<evidence type="ECO:0000259" key="3">
    <source>
        <dbReference type="Pfam" id="PF23639"/>
    </source>
</evidence>
<dbReference type="STRING" id="426355.Mrad2831_1995"/>
<dbReference type="HOGENOM" id="CLU_059689_2_0_5"/>
<dbReference type="AlphaFoldDB" id="B1LUH2"/>
<dbReference type="Pfam" id="PF23639">
    <property type="entry name" value="DUF7146"/>
    <property type="match status" value="1"/>
</dbReference>
<accession>B1LUH2</accession>
<dbReference type="OrthoDB" id="34187at2"/>
<dbReference type="eggNOG" id="COG4643">
    <property type="taxonomic scope" value="Bacteria"/>
</dbReference>
<dbReference type="Proteomes" id="UP000006589">
    <property type="component" value="Chromosome"/>
</dbReference>
<feature type="domain" description="Toprim" evidence="2">
    <location>
        <begin position="227"/>
        <end position="316"/>
    </location>
</feature>
<reference evidence="4 5" key="1">
    <citation type="submission" date="2008-03" db="EMBL/GenBank/DDBJ databases">
        <title>Complete sequence of chromosome of Methylobacterium radiotolerans JCM 2831.</title>
        <authorList>
            <consortium name="US DOE Joint Genome Institute"/>
            <person name="Copeland A."/>
            <person name="Lucas S."/>
            <person name="Lapidus A."/>
            <person name="Glavina del Rio T."/>
            <person name="Dalin E."/>
            <person name="Tice H."/>
            <person name="Bruce D."/>
            <person name="Goodwin L."/>
            <person name="Pitluck S."/>
            <person name="Kiss H."/>
            <person name="Brettin T."/>
            <person name="Detter J.C."/>
            <person name="Han C."/>
            <person name="Kuske C.R."/>
            <person name="Schmutz J."/>
            <person name="Larimer F."/>
            <person name="Land M."/>
            <person name="Hauser L."/>
            <person name="Kyrpides N."/>
            <person name="Mikhailova N."/>
            <person name="Marx C.J."/>
            <person name="Richardson P."/>
        </authorList>
    </citation>
    <scope>NUCLEOTIDE SEQUENCE [LARGE SCALE GENOMIC DNA]</scope>
    <source>
        <strain evidence="5">ATCC 27329 / DSM 1819 / JCM 2831 / NBRC 15690 / NCIMB 10815 / 0-1</strain>
    </source>
</reference>
<dbReference type="EMBL" id="CP001001">
    <property type="protein sequence ID" value="ACB23990.1"/>
    <property type="molecule type" value="Genomic_DNA"/>
</dbReference>
<organism evidence="4 5">
    <name type="scientific">Methylobacterium radiotolerans (strain ATCC 27329 / DSM 1819 / JCM 2831 / NBRC 15690 / NCIMB 10815 / 0-1)</name>
    <dbReference type="NCBI Taxonomy" id="426355"/>
    <lineage>
        <taxon>Bacteria</taxon>
        <taxon>Pseudomonadati</taxon>
        <taxon>Pseudomonadota</taxon>
        <taxon>Alphaproteobacteria</taxon>
        <taxon>Hyphomicrobiales</taxon>
        <taxon>Methylobacteriaceae</taxon>
        <taxon>Methylobacterium</taxon>
    </lineage>
</organism>
<evidence type="ECO:0000313" key="5">
    <source>
        <dbReference type="Proteomes" id="UP000006589"/>
    </source>
</evidence>
<evidence type="ECO:0000313" key="4">
    <source>
        <dbReference type="EMBL" id="ACB23990.1"/>
    </source>
</evidence>
<dbReference type="GeneID" id="98907078"/>
<gene>
    <name evidence="4" type="ordered locus">Mrad2831_1995</name>
</gene>
<feature type="domain" description="DUF7146" evidence="3">
    <location>
        <begin position="115"/>
        <end position="217"/>
    </location>
</feature>
<dbReference type="KEGG" id="mrd:Mrad2831_1995"/>
<proteinExistence type="predicted"/>
<feature type="region of interest" description="Disordered" evidence="1">
    <location>
        <begin position="70"/>
        <end position="116"/>
    </location>
</feature>
<dbReference type="InterPro" id="IPR006171">
    <property type="entry name" value="TOPRIM_dom"/>
</dbReference>
<evidence type="ECO:0000259" key="2">
    <source>
        <dbReference type="Pfam" id="PF13362"/>
    </source>
</evidence>
<protein>
    <submittedName>
        <fullName evidence="4">Virulence-associated protein E</fullName>
    </submittedName>
</protein>
<dbReference type="Pfam" id="PF13362">
    <property type="entry name" value="Toprim_3"/>
    <property type="match status" value="1"/>
</dbReference>
<evidence type="ECO:0000256" key="1">
    <source>
        <dbReference type="SAM" id="MobiDB-lite"/>
    </source>
</evidence>
<dbReference type="InterPro" id="IPR055570">
    <property type="entry name" value="DUF7146"/>
</dbReference>
<sequence>MIDLRSAARALGGEVVGRGILCPGPHHSRRDRSLSVLFDASAPGGFTLHSHAGDDFGACRDYVRDRLGLSGQLAPKPAPSPREPIKGGNETLPPSASDRACEGGGYSPPPPSGSDRTGLALRIWREAREPAGSPVARYLARRGLDLADDATEVLRFHPSCPFAGERTPAMVALVRNVVTNQPQAIHRTALNHEGQKVEVDGKDRLAFGRFRDGAVKLTPDEEVTTCLGIGEGIETTLSLRRLPEFGASPVWSVLNAGGITSFPVLAGIECLWIAVDNDPAGRGASELCADRWRRAGREVLLVHPTGDGADLNDIPEVRHG</sequence>
<name>B1LUH2_METRJ</name>